<proteinExistence type="predicted"/>
<reference evidence="3 4" key="1">
    <citation type="submission" date="2018-12" db="EMBL/GenBank/DDBJ databases">
        <title>Legionella sp,whole genome shotgun sequence.</title>
        <authorList>
            <person name="Wu H."/>
        </authorList>
    </citation>
    <scope>NUCLEOTIDE SEQUENCE [LARGE SCALE GENOMIC DNA]</scope>
    <source>
        <strain evidence="4">km714</strain>
    </source>
</reference>
<feature type="compositionally biased region" description="Polar residues" evidence="1">
    <location>
        <begin position="88"/>
        <end position="104"/>
    </location>
</feature>
<keyword evidence="2" id="KW-0732">Signal</keyword>
<feature type="region of interest" description="Disordered" evidence="1">
    <location>
        <begin position="74"/>
        <end position="119"/>
    </location>
</feature>
<feature type="chain" id="PRO_5019454567" evidence="2">
    <location>
        <begin position="19"/>
        <end position="119"/>
    </location>
</feature>
<feature type="signal peptide" evidence="2">
    <location>
        <begin position="1"/>
        <end position="18"/>
    </location>
</feature>
<dbReference type="AlphaFoldDB" id="A0A433JL42"/>
<protein>
    <submittedName>
        <fullName evidence="3">Uncharacterized protein</fullName>
    </submittedName>
</protein>
<dbReference type="RefSeq" id="WP_127033736.1">
    <property type="nucleotide sequence ID" value="NZ_RZGR01000007.1"/>
</dbReference>
<gene>
    <name evidence="3" type="ORF">EKM59_03680</name>
</gene>
<comment type="caution">
    <text evidence="3">The sequence shown here is derived from an EMBL/GenBank/DDBJ whole genome shotgun (WGS) entry which is preliminary data.</text>
</comment>
<keyword evidence="4" id="KW-1185">Reference proteome</keyword>
<dbReference type="PROSITE" id="PS51257">
    <property type="entry name" value="PROKAR_LIPOPROTEIN"/>
    <property type="match status" value="1"/>
</dbReference>
<dbReference type="EMBL" id="RZGR01000007">
    <property type="protein sequence ID" value="RUQ89510.1"/>
    <property type="molecule type" value="Genomic_DNA"/>
</dbReference>
<dbReference type="Proteomes" id="UP000288012">
    <property type="component" value="Unassembled WGS sequence"/>
</dbReference>
<sequence>MKRCMIGLVLAFAVSACAPTYFGLSKEQWQSLTPGQQAQVIRSYNEREAERQRAENDRAIIAEQNAPLNNLIGALGSSVPHHEHGKSKTITTSSQNCTADGSQCTSTSTSRSSGWRVGN</sequence>
<name>A0A433JL42_9GAMM</name>
<organism evidence="3 4">
    <name type="scientific">Legionella septentrionalis</name>
    <dbReference type="NCBI Taxonomy" id="2498109"/>
    <lineage>
        <taxon>Bacteria</taxon>
        <taxon>Pseudomonadati</taxon>
        <taxon>Pseudomonadota</taxon>
        <taxon>Gammaproteobacteria</taxon>
        <taxon>Legionellales</taxon>
        <taxon>Legionellaceae</taxon>
        <taxon>Legionella</taxon>
    </lineage>
</organism>
<evidence type="ECO:0000313" key="4">
    <source>
        <dbReference type="Proteomes" id="UP000288012"/>
    </source>
</evidence>
<accession>A0A433JL42</accession>
<evidence type="ECO:0000256" key="1">
    <source>
        <dbReference type="SAM" id="MobiDB-lite"/>
    </source>
</evidence>
<evidence type="ECO:0000313" key="3">
    <source>
        <dbReference type="EMBL" id="RUQ89510.1"/>
    </source>
</evidence>
<dbReference type="OrthoDB" id="5654030at2"/>
<evidence type="ECO:0000256" key="2">
    <source>
        <dbReference type="SAM" id="SignalP"/>
    </source>
</evidence>